<dbReference type="SUPFAM" id="SSF56281">
    <property type="entry name" value="Metallo-hydrolase/oxidoreductase"/>
    <property type="match status" value="1"/>
</dbReference>
<evidence type="ECO:0000313" key="3">
    <source>
        <dbReference type="EMBL" id="MBS3652131.1"/>
    </source>
</evidence>
<evidence type="ECO:0000256" key="1">
    <source>
        <dbReference type="ARBA" id="ARBA00005250"/>
    </source>
</evidence>
<dbReference type="PANTHER" id="PTHR42951">
    <property type="entry name" value="METALLO-BETA-LACTAMASE DOMAIN-CONTAINING"/>
    <property type="match status" value="1"/>
</dbReference>
<dbReference type="EMBL" id="JAGWCR010000020">
    <property type="protein sequence ID" value="MBS3652131.1"/>
    <property type="molecule type" value="Genomic_DNA"/>
</dbReference>
<dbReference type="RefSeq" id="WP_188257689.1">
    <property type="nucleotide sequence ID" value="NZ_JABVCF010000020.1"/>
</dbReference>
<proteinExistence type="inferred from homology"/>
<name>A0A942IBZ6_9HYPH</name>
<organism evidence="3 4">
    <name type="scientific">Pseudaminobacter soli</name>
    <name type="common">ex Zhang et al. 2022</name>
    <dbReference type="NCBI Taxonomy" id="2831468"/>
    <lineage>
        <taxon>Bacteria</taxon>
        <taxon>Pseudomonadati</taxon>
        <taxon>Pseudomonadota</taxon>
        <taxon>Alphaproteobacteria</taxon>
        <taxon>Hyphomicrobiales</taxon>
        <taxon>Phyllobacteriaceae</taxon>
        <taxon>Pseudaminobacter</taxon>
    </lineage>
</organism>
<comment type="similarity">
    <text evidence="1">Belongs to the metallo-beta-lactamase superfamily. Class-B beta-lactamase family.</text>
</comment>
<reference evidence="3" key="1">
    <citation type="submission" date="2021-04" db="EMBL/GenBank/DDBJ databases">
        <title>Pseudaminobacter soli sp. nov., isolated from paddy soil contaminated by heavy metals.</title>
        <authorList>
            <person name="Zhang K."/>
        </authorList>
    </citation>
    <scope>NUCLEOTIDE SEQUENCE</scope>
    <source>
        <strain evidence="3">19-2017</strain>
    </source>
</reference>
<keyword evidence="4" id="KW-1185">Reference proteome</keyword>
<gene>
    <name evidence="3" type="ORF">KEU06_26385</name>
</gene>
<protein>
    <submittedName>
        <fullName evidence="3">MBL fold metallo-hydrolase</fullName>
    </submittedName>
</protein>
<comment type="caution">
    <text evidence="3">The sequence shown here is derived from an EMBL/GenBank/DDBJ whole genome shotgun (WGS) entry which is preliminary data.</text>
</comment>
<evidence type="ECO:0000313" key="4">
    <source>
        <dbReference type="Proteomes" id="UP000680348"/>
    </source>
</evidence>
<dbReference type="InterPro" id="IPR001279">
    <property type="entry name" value="Metallo-B-lactamas"/>
</dbReference>
<dbReference type="Gene3D" id="3.60.15.10">
    <property type="entry name" value="Ribonuclease Z/Hydroxyacylglutathione hydrolase-like"/>
    <property type="match status" value="1"/>
</dbReference>
<dbReference type="InterPro" id="IPR050855">
    <property type="entry name" value="NDM-1-like"/>
</dbReference>
<dbReference type="GO" id="GO:0017001">
    <property type="term" value="P:antibiotic catabolic process"/>
    <property type="evidence" value="ECO:0007669"/>
    <property type="project" value="UniProtKB-ARBA"/>
</dbReference>
<dbReference type="SMART" id="SM00849">
    <property type="entry name" value="Lactamase_B"/>
    <property type="match status" value="1"/>
</dbReference>
<evidence type="ECO:0000259" key="2">
    <source>
        <dbReference type="SMART" id="SM00849"/>
    </source>
</evidence>
<feature type="domain" description="Metallo-beta-lactamase" evidence="2">
    <location>
        <begin position="32"/>
        <end position="222"/>
    </location>
</feature>
<dbReference type="InterPro" id="IPR036866">
    <property type="entry name" value="RibonucZ/Hydroxyglut_hydro"/>
</dbReference>
<sequence>MSEDATGDWFVVADLGGGLFRIHEPHVHRFFRGNVFLLRGRDANLLIDFGMGLRPLAPLVAGLAGRAPLIAVATHSHADHIGGLHEFADRRAHSSEAVACASMPDSATFAPMFRALDEPVTVPPGPGWQKQYWRIAPAPLTATLDEGQIIDLGDRRFEVLHLPGHSPGSIGLLDRENGLFFAGDAIYRGTLVDDLPHSDRVVYRKTMARIASLDVAIAHGGHGEALSAQEMREIALGYLAGA</sequence>
<dbReference type="Proteomes" id="UP000680348">
    <property type="component" value="Unassembled WGS sequence"/>
</dbReference>
<accession>A0A942IBZ6</accession>
<dbReference type="AlphaFoldDB" id="A0A942IBZ6"/>
<dbReference type="Pfam" id="PF00753">
    <property type="entry name" value="Lactamase_B"/>
    <property type="match status" value="1"/>
</dbReference>
<dbReference type="PANTHER" id="PTHR42951:SF4">
    <property type="entry name" value="ACYL-COENZYME A THIOESTERASE MBLAC2"/>
    <property type="match status" value="1"/>
</dbReference>